<name>A0A916X951_9SPHI</name>
<reference evidence="5" key="2">
    <citation type="submission" date="2020-09" db="EMBL/GenBank/DDBJ databases">
        <authorList>
            <person name="Sun Q."/>
            <person name="Zhou Y."/>
        </authorList>
    </citation>
    <scope>NUCLEOTIDE SEQUENCE</scope>
    <source>
        <strain evidence="5">CGMCC 1.15343</strain>
    </source>
</reference>
<keyword evidence="2" id="KW-0604">Photosystem II</keyword>
<organism evidence="5 6">
    <name type="scientific">Pedobacter quisquiliarum</name>
    <dbReference type="NCBI Taxonomy" id="1834438"/>
    <lineage>
        <taxon>Bacteria</taxon>
        <taxon>Pseudomonadati</taxon>
        <taxon>Bacteroidota</taxon>
        <taxon>Sphingobacteriia</taxon>
        <taxon>Sphingobacteriales</taxon>
        <taxon>Sphingobacteriaceae</taxon>
        <taxon>Pedobacter</taxon>
    </lineage>
</organism>
<evidence type="ECO:0000313" key="6">
    <source>
        <dbReference type="Proteomes" id="UP000651668"/>
    </source>
</evidence>
<dbReference type="PANTHER" id="PTHR47199:SF2">
    <property type="entry name" value="PHOTOSYSTEM II STABILITY_ASSEMBLY FACTOR HCF136, CHLOROPLASTIC"/>
    <property type="match status" value="1"/>
</dbReference>
<comment type="caution">
    <text evidence="5">The sequence shown here is derived from an EMBL/GenBank/DDBJ whole genome shotgun (WGS) entry which is preliminary data.</text>
</comment>
<evidence type="ECO:0000256" key="2">
    <source>
        <dbReference type="ARBA" id="ARBA00023276"/>
    </source>
</evidence>
<dbReference type="GO" id="GO:0009523">
    <property type="term" value="C:photosystem II"/>
    <property type="evidence" value="ECO:0007669"/>
    <property type="project" value="UniProtKB-KW"/>
</dbReference>
<dbReference type="InterPro" id="IPR028203">
    <property type="entry name" value="PSII_CF48-like_dom"/>
</dbReference>
<proteinExistence type="predicted"/>
<accession>A0A916X951</accession>
<evidence type="ECO:0000256" key="1">
    <source>
        <dbReference type="ARBA" id="ARBA00022531"/>
    </source>
</evidence>
<keyword evidence="3" id="KW-0732">Signal</keyword>
<dbReference type="AlphaFoldDB" id="A0A916X951"/>
<feature type="domain" description="Photosynthesis system II assembly factor Ycf48/Hcf136-like" evidence="4">
    <location>
        <begin position="75"/>
        <end position="209"/>
    </location>
</feature>
<gene>
    <name evidence="5" type="ORF">GCM10011387_04030</name>
</gene>
<evidence type="ECO:0000256" key="3">
    <source>
        <dbReference type="SAM" id="SignalP"/>
    </source>
</evidence>
<reference evidence="5" key="1">
    <citation type="journal article" date="2014" name="Int. J. Syst. Evol. Microbiol.">
        <title>Complete genome sequence of Corynebacterium casei LMG S-19264T (=DSM 44701T), isolated from a smear-ripened cheese.</title>
        <authorList>
            <consortium name="US DOE Joint Genome Institute (JGI-PGF)"/>
            <person name="Walter F."/>
            <person name="Albersmeier A."/>
            <person name="Kalinowski J."/>
            <person name="Ruckert C."/>
        </authorList>
    </citation>
    <scope>NUCLEOTIDE SEQUENCE</scope>
    <source>
        <strain evidence="5">CGMCC 1.15343</strain>
    </source>
</reference>
<dbReference type="SUPFAM" id="SSF50939">
    <property type="entry name" value="Sialidases"/>
    <property type="match status" value="1"/>
</dbReference>
<dbReference type="InterPro" id="IPR015943">
    <property type="entry name" value="WD40/YVTN_repeat-like_dom_sf"/>
</dbReference>
<sequence>MKIFLLLLLFPLIGTAQQYTLTPVNKGTNTSIRGLSVVDDRVAWVSGSNGYVGKTVDGGRSWTWSKPNGMEKLDFRDIEAFDEKNAIIVNAGSPAFILSTSDGGESWRESYVNRDSAIFLDGMDFWNPNQGMIFGDPIKGKLKILRTTTAGANWDDLSDNLKFKPTMGEAGFAASGTTIKTLGQGKVWIATGGAAANIYYSKDFGKKWKRYHNPIIQGLNSTGAFSLDFYDEKHGIVVGGDYMKDQESSNNALYTTNGGKTWHKPTVSVSGYRSAVCYITKTICIAGGSSGVDLSTDGGKTWANISSENINAIQKAKAGNLILLTGNKGTIYRLDTQP</sequence>
<dbReference type="Pfam" id="PF14870">
    <property type="entry name" value="PSII_BNR"/>
    <property type="match status" value="1"/>
</dbReference>
<protein>
    <submittedName>
        <fullName evidence="5">Oxidoreductase</fullName>
    </submittedName>
</protein>
<dbReference type="InterPro" id="IPR002860">
    <property type="entry name" value="BNR_rpt"/>
</dbReference>
<keyword evidence="1" id="KW-0602">Photosynthesis</keyword>
<dbReference type="EMBL" id="BMIL01000001">
    <property type="protein sequence ID" value="GGC53662.1"/>
    <property type="molecule type" value="Genomic_DNA"/>
</dbReference>
<dbReference type="InterPro" id="IPR036278">
    <property type="entry name" value="Sialidase_sf"/>
</dbReference>
<evidence type="ECO:0000313" key="5">
    <source>
        <dbReference type="EMBL" id="GGC53662.1"/>
    </source>
</evidence>
<evidence type="ECO:0000259" key="4">
    <source>
        <dbReference type="Pfam" id="PF14870"/>
    </source>
</evidence>
<dbReference type="GO" id="GO:0015979">
    <property type="term" value="P:photosynthesis"/>
    <property type="evidence" value="ECO:0007669"/>
    <property type="project" value="UniProtKB-KW"/>
</dbReference>
<feature type="chain" id="PRO_5036745300" evidence="3">
    <location>
        <begin position="17"/>
        <end position="338"/>
    </location>
</feature>
<feature type="signal peptide" evidence="3">
    <location>
        <begin position="1"/>
        <end position="16"/>
    </location>
</feature>
<dbReference type="Gene3D" id="2.130.10.10">
    <property type="entry name" value="YVTN repeat-like/Quinoprotein amine dehydrogenase"/>
    <property type="match status" value="2"/>
</dbReference>
<dbReference type="Pfam" id="PF02012">
    <property type="entry name" value="BNR"/>
    <property type="match status" value="1"/>
</dbReference>
<dbReference type="PANTHER" id="PTHR47199">
    <property type="entry name" value="PHOTOSYSTEM II STABILITY/ASSEMBLY FACTOR HCF136, CHLOROPLASTIC"/>
    <property type="match status" value="1"/>
</dbReference>
<keyword evidence="6" id="KW-1185">Reference proteome</keyword>
<dbReference type="Proteomes" id="UP000651668">
    <property type="component" value="Unassembled WGS sequence"/>
</dbReference>
<dbReference type="RefSeq" id="WP_188625152.1">
    <property type="nucleotide sequence ID" value="NZ_BMIL01000001.1"/>
</dbReference>